<name>A0ABN8TMU3_9VIBR</name>
<accession>A0ABN8TMU3</accession>
<organism evidence="1 2">
    <name type="scientific">Vibrio aestuarianus</name>
    <dbReference type="NCBI Taxonomy" id="28171"/>
    <lineage>
        <taxon>Bacteria</taxon>
        <taxon>Pseudomonadati</taxon>
        <taxon>Pseudomonadota</taxon>
        <taxon>Gammaproteobacteria</taxon>
        <taxon>Vibrionales</taxon>
        <taxon>Vibrionaceae</taxon>
        <taxon>Vibrio</taxon>
    </lineage>
</organism>
<keyword evidence="2" id="KW-1185">Reference proteome</keyword>
<evidence type="ECO:0000313" key="1">
    <source>
        <dbReference type="EMBL" id="CAH8209806.1"/>
    </source>
</evidence>
<evidence type="ECO:0000313" key="2">
    <source>
        <dbReference type="Proteomes" id="UP001152658"/>
    </source>
</evidence>
<proteinExistence type="predicted"/>
<gene>
    <name evidence="1" type="ORF">VAE063_880064</name>
</gene>
<dbReference type="Proteomes" id="UP001152658">
    <property type="component" value="Unassembled WGS sequence"/>
</dbReference>
<protein>
    <submittedName>
        <fullName evidence="1">Uncharacterized protein</fullName>
    </submittedName>
</protein>
<sequence length="234" mass="26460">MSLSKKVKEAAREIIRQEHGTEALERIDLISMTAPTPTPRDMLEVSWTILGLDKLIGSGVVMRVKFIEFRYGAKAMSDYSSNEALKHELEKAIHSQKNMAELSEFSNTEWWQDISVRIFSGDFKPRAPRKGGHGKNQSAEIIEIYCWLMGVLSGSDYCASGDSICQFMAEKLQYGDFTKYAQKGDIKQSASLSKGGDAIKSIIRRQDSSYLNGRIYQTMEAYFRSKAWRGETRA</sequence>
<comment type="caution">
    <text evidence="1">The sequence shown here is derived from an EMBL/GenBank/DDBJ whole genome shotgun (WGS) entry which is preliminary data.</text>
</comment>
<dbReference type="EMBL" id="CALYLK010000128">
    <property type="protein sequence ID" value="CAH8209806.1"/>
    <property type="molecule type" value="Genomic_DNA"/>
</dbReference>
<dbReference type="RefSeq" id="WP_168520726.1">
    <property type="nucleotide sequence ID" value="NZ_CALYLA010000014.1"/>
</dbReference>
<reference evidence="1" key="1">
    <citation type="submission" date="2022-06" db="EMBL/GenBank/DDBJ databases">
        <authorList>
            <person name="Goudenege D."/>
            <person name="Le Roux F."/>
        </authorList>
    </citation>
    <scope>NUCLEOTIDE SEQUENCE</scope>
    <source>
        <strain evidence="1">12-063</strain>
    </source>
</reference>